<dbReference type="EMBL" id="ACIL03000016">
    <property type="protein sequence ID" value="ESL02318.1"/>
    <property type="molecule type" value="Genomic_DNA"/>
</dbReference>
<dbReference type="AlphaFoldDB" id="V2Y028"/>
<evidence type="ECO:0000313" key="2">
    <source>
        <dbReference type="EMBL" id="ESL02318.1"/>
    </source>
</evidence>
<feature type="transmembrane region" description="Helical" evidence="1">
    <location>
        <begin position="124"/>
        <end position="144"/>
    </location>
</feature>
<sequence>MNMHNVSTKNMQLRRLFIRAVLIFTVIWLSGSLFTVSSYADGEKGKKGNKADTTAEIKNNNDGGNLANDKVVTGTKKLVQDATVAIQAIGALVCVLFAIYFLARKAGADEQDQKIWKNRLTISIVSAVGIVTIAGIIGTIVSYYV</sequence>
<dbReference type="Proteomes" id="UP000018227">
    <property type="component" value="Unassembled WGS sequence"/>
</dbReference>
<comment type="caution">
    <text evidence="2">The sequence shown here is derived from an EMBL/GenBank/DDBJ whole genome shotgun (WGS) entry which is preliminary data.</text>
</comment>
<protein>
    <submittedName>
        <fullName evidence="2">Uncharacterized protein</fullName>
    </submittedName>
</protein>
<keyword evidence="1" id="KW-0472">Membrane</keyword>
<dbReference type="HOGENOM" id="CLU_1783395_0_0_9"/>
<dbReference type="eggNOG" id="ENOG5032SG7">
    <property type="taxonomic scope" value="Bacteria"/>
</dbReference>
<gene>
    <name evidence="2" type="ORF">GCWU0000282_002452</name>
</gene>
<name>V2Y028_9FIRM</name>
<keyword evidence="3" id="KW-1185">Reference proteome</keyword>
<organism evidence="2 3">
    <name type="scientific">Catonella morbi ATCC 51271</name>
    <dbReference type="NCBI Taxonomy" id="592026"/>
    <lineage>
        <taxon>Bacteria</taxon>
        <taxon>Bacillati</taxon>
        <taxon>Bacillota</taxon>
        <taxon>Clostridia</taxon>
        <taxon>Lachnospirales</taxon>
        <taxon>Lachnospiraceae</taxon>
        <taxon>Catonella</taxon>
    </lineage>
</organism>
<feature type="transmembrane region" description="Helical" evidence="1">
    <location>
        <begin position="84"/>
        <end position="103"/>
    </location>
</feature>
<evidence type="ECO:0000313" key="3">
    <source>
        <dbReference type="Proteomes" id="UP000018227"/>
    </source>
</evidence>
<feature type="transmembrane region" description="Helical" evidence="1">
    <location>
        <begin position="21"/>
        <end position="40"/>
    </location>
</feature>
<proteinExistence type="predicted"/>
<accession>V2Y028</accession>
<keyword evidence="1" id="KW-1133">Transmembrane helix</keyword>
<dbReference type="InterPro" id="IPR043993">
    <property type="entry name" value="T4SS_pilin"/>
</dbReference>
<dbReference type="STRING" id="592026.GCWU0000282_002452"/>
<evidence type="ECO:0000256" key="1">
    <source>
        <dbReference type="SAM" id="Phobius"/>
    </source>
</evidence>
<dbReference type="Pfam" id="PF18895">
    <property type="entry name" value="T4SS_pilin"/>
    <property type="match status" value="1"/>
</dbReference>
<keyword evidence="1" id="KW-0812">Transmembrane</keyword>
<reference evidence="2 3" key="1">
    <citation type="submission" date="2013-06" db="EMBL/GenBank/DDBJ databases">
        <authorList>
            <person name="Weinstock G."/>
            <person name="Sodergren E."/>
            <person name="Clifton S."/>
            <person name="Fulton L."/>
            <person name="Fulton B."/>
            <person name="Courtney L."/>
            <person name="Fronick C."/>
            <person name="Harrison M."/>
            <person name="Strong C."/>
            <person name="Farmer C."/>
            <person name="Delahaunty K."/>
            <person name="Markovic C."/>
            <person name="Hall O."/>
            <person name="Minx P."/>
            <person name="Tomlinson C."/>
            <person name="Mitreva M."/>
            <person name="Nelson J."/>
            <person name="Hou S."/>
            <person name="Wollam A."/>
            <person name="Pepin K.H."/>
            <person name="Johnson M."/>
            <person name="Bhonagiri V."/>
            <person name="Nash W.E."/>
            <person name="Warren W."/>
            <person name="Chinwalla A."/>
            <person name="Mardis E.R."/>
            <person name="Wilson R.K."/>
        </authorList>
    </citation>
    <scope>NUCLEOTIDE SEQUENCE [LARGE SCALE GENOMIC DNA]</scope>
    <source>
        <strain evidence="2 3">ATCC 51271</strain>
    </source>
</reference>